<protein>
    <submittedName>
        <fullName evidence="2">Putative movement protein</fullName>
    </submittedName>
</protein>
<reference evidence="2" key="1">
    <citation type="submission" date="2018-04" db="EMBL/GenBank/DDBJ databases">
        <title>Ti ringspot-associated virus: a novel Emaravirus infecting Cordyline fruticosa with five RNA segments associated with ti ringspot disease.</title>
        <authorList>
            <person name="Olmedo Velarde A."/>
            <person name="Park A."/>
            <person name="Melzer M.J."/>
        </authorList>
    </citation>
    <scope>NUCLEOTIDE SEQUENCE</scope>
    <source>
        <strain evidence="2">UH_Manoa</strain>
    </source>
</reference>
<dbReference type="KEGG" id="vg:65246868"/>
<evidence type="ECO:0000313" key="3">
    <source>
        <dbReference type="Proteomes" id="UP000675993"/>
    </source>
</evidence>
<dbReference type="GeneID" id="65246868"/>
<accession>A0A513PVW2</accession>
<gene>
    <name evidence="2" type="primary">p4</name>
</gene>
<name>A0A513PVW2_9VIRU</name>
<dbReference type="Pfam" id="PF16505">
    <property type="entry name" value="Emaravirus_P4"/>
    <property type="match status" value="1"/>
</dbReference>
<feature type="coiled-coil region" evidence="1">
    <location>
        <begin position="264"/>
        <end position="309"/>
    </location>
</feature>
<keyword evidence="3" id="KW-1185">Reference proteome</keyword>
<organism evidence="2 3">
    <name type="scientific">Emaravirus cordylinae</name>
    <dbReference type="NCBI Taxonomy" id="2099567"/>
    <lineage>
        <taxon>Viruses</taxon>
        <taxon>Riboviria</taxon>
        <taxon>Orthornavirae</taxon>
        <taxon>Negarnaviricota</taxon>
        <taxon>Polyploviricotina</taxon>
        <taxon>Bunyaviricetes</taxon>
        <taxon>Elliovirales</taxon>
        <taxon>Fimoviridae</taxon>
        <taxon>Emaravirus</taxon>
    </lineage>
</organism>
<dbReference type="EMBL" id="MH223638">
    <property type="protein sequence ID" value="QAB47310.1"/>
    <property type="molecule type" value="Genomic_RNA"/>
</dbReference>
<evidence type="ECO:0000313" key="2">
    <source>
        <dbReference type="EMBL" id="QAB47310.1"/>
    </source>
</evidence>
<keyword evidence="1" id="KW-0175">Coiled coil</keyword>
<evidence type="ECO:0000256" key="1">
    <source>
        <dbReference type="SAM" id="Coils"/>
    </source>
</evidence>
<dbReference type="RefSeq" id="YP_010088068.1">
    <property type="nucleotide sequence ID" value="NC_055644.1"/>
</dbReference>
<dbReference type="Proteomes" id="UP000675993">
    <property type="component" value="Genome"/>
</dbReference>
<sequence>MKYFEFWKSLFMFMAVSFAVESNGIEITDPVVQDHDVSNWNDNNHNQELSSAVVDGLASTSLKTHMNVSPETKIINFTFYKYVTEFLRKYVQGINTVRLASIIIHYKPHTDSCTGTVSYALVDKRYGDTLDVKKTSQKNGLITTKGNSKVTVEGKIHQMVTIRCDKESIVQMSMNFFVTVSNLKQIKLVQIVSGNNMISGTLATISIGWKTVPGEATVYEPYHAQRYYIPRMKMPELVGKSNDYVYSSIVKMAKDRHNKEVQMLNQLQKLIDNQNVINNDLDTEIQLNIADVESEIKKNQMEIEKLDKAIPGKEKLAEHRKQLEKLEQMKKE</sequence>
<dbReference type="InterPro" id="IPR032434">
    <property type="entry name" value="Emaravirus_P4"/>
</dbReference>
<proteinExistence type="predicted"/>